<dbReference type="WBParaSite" id="PSAMB.scaffold31size108074.g833.t1">
    <property type="protein sequence ID" value="PSAMB.scaffold31size108074.g833.t1"/>
    <property type="gene ID" value="PSAMB.scaffold31size108074.g833"/>
</dbReference>
<reference evidence="2" key="1">
    <citation type="submission" date="2022-11" db="UniProtKB">
        <authorList>
            <consortium name="WormBaseParasite"/>
        </authorList>
    </citation>
    <scope>IDENTIFICATION</scope>
</reference>
<sequence>MYPNWSTSNNDDNYCWSAATASNLNAAAAAAAASCANLPETAASLYSRLPQPLPPATTASLHHAAKGHLPTVASTFYDPHGHAGSSGHMFCPPNYIKGFMSDWDPAGPFAQSNYHAAVTGSLSALHHQQAQHVGGPQQLGGERGGQVGQTIYPWMKMHGKREFFALFFVR</sequence>
<name>A0A914W552_9BILA</name>
<evidence type="ECO:0000313" key="2">
    <source>
        <dbReference type="WBParaSite" id="PSAMB.scaffold31size108074.g833.t1"/>
    </source>
</evidence>
<keyword evidence="1" id="KW-1185">Reference proteome</keyword>
<accession>A0A914W552</accession>
<dbReference type="AlphaFoldDB" id="A0A914W552"/>
<organism evidence="1 2">
    <name type="scientific">Plectus sambesii</name>
    <dbReference type="NCBI Taxonomy" id="2011161"/>
    <lineage>
        <taxon>Eukaryota</taxon>
        <taxon>Metazoa</taxon>
        <taxon>Ecdysozoa</taxon>
        <taxon>Nematoda</taxon>
        <taxon>Chromadorea</taxon>
        <taxon>Plectida</taxon>
        <taxon>Plectina</taxon>
        <taxon>Plectoidea</taxon>
        <taxon>Plectidae</taxon>
        <taxon>Plectus</taxon>
    </lineage>
</organism>
<dbReference type="Proteomes" id="UP000887566">
    <property type="component" value="Unplaced"/>
</dbReference>
<proteinExistence type="predicted"/>
<evidence type="ECO:0000313" key="1">
    <source>
        <dbReference type="Proteomes" id="UP000887566"/>
    </source>
</evidence>
<protein>
    <submittedName>
        <fullName evidence="2">Uncharacterized protein</fullName>
    </submittedName>
</protein>